<sequence>MKKFIFPIILVSLFLLCSCDKYLDIKPKGYVIPQTVEDYERILNDIKLTKILSDGIEKLSDDFYDPSIVEGTDISAVDYRLYFWLEDPYSTPSDLTYYSYWNMLYNRIYQYNAIINGIDEAAGATQQRKDAAKGRALIGRAICYYYLNNIYGQIPKSKDDQTALGVPLVVSNALNEELPSRSSTLASFDFIVNDLKQGIPLIPASSLSNFQINKAGAYGWLARVYLTMKEYGLAGEAAQEALKINNKLLDYNSQYTRISTGANDSIYMTKAGSTVTIPAQNPENLHVVHFDYTRGMAFQYLANSTLSAFDLKDLRRMNIIASNVLSGGVGEWDGRYVYMGAISYNYSVGPTTAEMYLILSESQARVQKYQDAINSLNKLRKNRIESAFYQDLVHVDAKSTMQKIFRERRAELLFKSVRWFDMRRLQNDAEFGFTAEHELANGKVLKLVPNSPRYTMTIPAGAINKQIIQNP</sequence>
<evidence type="ECO:0000256" key="1">
    <source>
        <dbReference type="ARBA" id="ARBA00004442"/>
    </source>
</evidence>
<dbReference type="GO" id="GO:0009279">
    <property type="term" value="C:cell outer membrane"/>
    <property type="evidence" value="ECO:0007669"/>
    <property type="project" value="UniProtKB-SubCell"/>
</dbReference>
<accession>A0A5Q0Q910</accession>
<dbReference type="Pfam" id="PF14322">
    <property type="entry name" value="SusD-like_3"/>
    <property type="match status" value="1"/>
</dbReference>
<evidence type="ECO:0000256" key="4">
    <source>
        <dbReference type="ARBA" id="ARBA00023136"/>
    </source>
</evidence>
<dbReference type="Gene3D" id="1.25.40.390">
    <property type="match status" value="1"/>
</dbReference>
<name>A0A5Q0Q910_9SPHI</name>
<gene>
    <name evidence="8" type="ORF">GFH32_04425</name>
</gene>
<keyword evidence="9" id="KW-1185">Reference proteome</keyword>
<dbReference type="AlphaFoldDB" id="A0A5Q0Q910"/>
<proteinExistence type="inferred from homology"/>
<evidence type="ECO:0000313" key="8">
    <source>
        <dbReference type="EMBL" id="QGA25609.1"/>
    </source>
</evidence>
<dbReference type="InterPro" id="IPR011990">
    <property type="entry name" value="TPR-like_helical_dom_sf"/>
</dbReference>
<reference evidence="8 9" key="1">
    <citation type="submission" date="2019-10" db="EMBL/GenBank/DDBJ databases">
        <authorList>
            <person name="Dong K."/>
        </authorList>
    </citation>
    <scope>NUCLEOTIDE SEQUENCE [LARGE SCALE GENOMIC DNA]</scope>
    <source>
        <strain evidence="9">dk4302</strain>
    </source>
</reference>
<dbReference type="SUPFAM" id="SSF48452">
    <property type="entry name" value="TPR-like"/>
    <property type="match status" value="1"/>
</dbReference>
<evidence type="ECO:0000256" key="2">
    <source>
        <dbReference type="ARBA" id="ARBA00006275"/>
    </source>
</evidence>
<evidence type="ECO:0000259" key="7">
    <source>
        <dbReference type="Pfam" id="PF14322"/>
    </source>
</evidence>
<dbReference type="Proteomes" id="UP000326921">
    <property type="component" value="Chromosome"/>
</dbReference>
<keyword evidence="5" id="KW-0998">Cell outer membrane</keyword>
<feature type="domain" description="RagB/SusD" evidence="6">
    <location>
        <begin position="353"/>
        <end position="432"/>
    </location>
</feature>
<dbReference type="KEGG" id="sphe:GFH32_04425"/>
<evidence type="ECO:0000313" key="9">
    <source>
        <dbReference type="Proteomes" id="UP000326921"/>
    </source>
</evidence>
<dbReference type="Pfam" id="PF07980">
    <property type="entry name" value="SusD_RagB"/>
    <property type="match status" value="1"/>
</dbReference>
<organism evidence="8 9">
    <name type="scientific">Sphingobacterium zhuxiongii</name>
    <dbReference type="NCBI Taxonomy" id="2662364"/>
    <lineage>
        <taxon>Bacteria</taxon>
        <taxon>Pseudomonadati</taxon>
        <taxon>Bacteroidota</taxon>
        <taxon>Sphingobacteriia</taxon>
        <taxon>Sphingobacteriales</taxon>
        <taxon>Sphingobacteriaceae</taxon>
        <taxon>Sphingobacterium</taxon>
    </lineage>
</organism>
<evidence type="ECO:0000256" key="5">
    <source>
        <dbReference type="ARBA" id="ARBA00023237"/>
    </source>
</evidence>
<dbReference type="EMBL" id="CP045652">
    <property type="protein sequence ID" value="QGA25609.1"/>
    <property type="molecule type" value="Genomic_DNA"/>
</dbReference>
<keyword evidence="3" id="KW-0732">Signal</keyword>
<dbReference type="InterPro" id="IPR033985">
    <property type="entry name" value="SusD-like_N"/>
</dbReference>
<feature type="domain" description="SusD-like N-terminal" evidence="7">
    <location>
        <begin position="21"/>
        <end position="226"/>
    </location>
</feature>
<keyword evidence="4" id="KW-0472">Membrane</keyword>
<comment type="subcellular location">
    <subcellularLocation>
        <location evidence="1">Cell outer membrane</location>
    </subcellularLocation>
</comment>
<evidence type="ECO:0000259" key="6">
    <source>
        <dbReference type="Pfam" id="PF07980"/>
    </source>
</evidence>
<dbReference type="InterPro" id="IPR012944">
    <property type="entry name" value="SusD_RagB_dom"/>
</dbReference>
<dbReference type="PROSITE" id="PS51257">
    <property type="entry name" value="PROKAR_LIPOPROTEIN"/>
    <property type="match status" value="1"/>
</dbReference>
<protein>
    <submittedName>
        <fullName evidence="8">RagB/SusD family nutrient uptake outer membrane protein</fullName>
    </submittedName>
</protein>
<comment type="similarity">
    <text evidence="2">Belongs to the SusD family.</text>
</comment>
<dbReference type="RefSeq" id="WP_153509929.1">
    <property type="nucleotide sequence ID" value="NZ_CP045652.1"/>
</dbReference>
<evidence type="ECO:0000256" key="3">
    <source>
        <dbReference type="ARBA" id="ARBA00022729"/>
    </source>
</evidence>